<evidence type="ECO:0000259" key="2">
    <source>
        <dbReference type="PROSITE" id="PS51192"/>
    </source>
</evidence>
<dbReference type="SUPFAM" id="SSF52540">
    <property type="entry name" value="P-loop containing nucleoside triphosphate hydrolases"/>
    <property type="match status" value="1"/>
</dbReference>
<dbReference type="EMBL" id="LN733737">
    <property type="protein sequence ID" value="CEP18073.1"/>
    <property type="molecule type" value="Genomic_DNA"/>
</dbReference>
<accession>A0A0B7NS18</accession>
<dbReference type="InterPro" id="IPR014001">
    <property type="entry name" value="Helicase_ATP-bd"/>
</dbReference>
<dbReference type="PANTHER" id="PTHR47396">
    <property type="entry name" value="TYPE I RESTRICTION ENZYME ECOKI R PROTEIN"/>
    <property type="match status" value="1"/>
</dbReference>
<dbReference type="GO" id="GO:0032042">
    <property type="term" value="P:mitochondrial DNA metabolic process"/>
    <property type="evidence" value="ECO:0007669"/>
    <property type="project" value="TreeGrafter"/>
</dbReference>
<dbReference type="CDD" id="cd18799">
    <property type="entry name" value="SF2_C_EcoAI-like"/>
    <property type="match status" value="1"/>
</dbReference>
<dbReference type="PROSITE" id="PS51192">
    <property type="entry name" value="HELICASE_ATP_BIND_1"/>
    <property type="match status" value="1"/>
</dbReference>
<keyword evidence="1" id="KW-0378">Hydrolase</keyword>
<evidence type="ECO:0000256" key="1">
    <source>
        <dbReference type="ARBA" id="ARBA00022806"/>
    </source>
</evidence>
<dbReference type="GO" id="GO:0016787">
    <property type="term" value="F:hydrolase activity"/>
    <property type="evidence" value="ECO:0007669"/>
    <property type="project" value="InterPro"/>
</dbReference>
<evidence type="ECO:0000259" key="3">
    <source>
        <dbReference type="PROSITE" id="PS51194"/>
    </source>
</evidence>
<feature type="domain" description="Helicase C-terminal" evidence="3">
    <location>
        <begin position="235"/>
        <end position="379"/>
    </location>
</feature>
<keyword evidence="5" id="KW-1185">Reference proteome</keyword>
<dbReference type="PROSITE" id="PS51194">
    <property type="entry name" value="HELICASE_CTER"/>
    <property type="match status" value="1"/>
</dbReference>
<dbReference type="Pfam" id="PF00271">
    <property type="entry name" value="Helicase_C"/>
    <property type="match status" value="1"/>
</dbReference>
<proteinExistence type="predicted"/>
<dbReference type="Gene3D" id="3.40.50.300">
    <property type="entry name" value="P-loop containing nucleotide triphosphate hydrolases"/>
    <property type="match status" value="2"/>
</dbReference>
<evidence type="ECO:0000313" key="4">
    <source>
        <dbReference type="EMBL" id="CEP18073.1"/>
    </source>
</evidence>
<dbReference type="GO" id="GO:0061749">
    <property type="term" value="F:forked DNA-dependent helicase activity"/>
    <property type="evidence" value="ECO:0007669"/>
    <property type="project" value="TreeGrafter"/>
</dbReference>
<dbReference type="InterPro" id="IPR001650">
    <property type="entry name" value="Helicase_C-like"/>
</dbReference>
<dbReference type="GO" id="GO:0000403">
    <property type="term" value="F:Y-form DNA binding"/>
    <property type="evidence" value="ECO:0007669"/>
    <property type="project" value="TreeGrafter"/>
</dbReference>
<dbReference type="GO" id="GO:0005759">
    <property type="term" value="C:mitochondrial matrix"/>
    <property type="evidence" value="ECO:0007669"/>
    <property type="project" value="TreeGrafter"/>
</dbReference>
<dbReference type="GO" id="GO:0036121">
    <property type="term" value="F:double-stranded DNA helicase activity"/>
    <property type="evidence" value="ECO:0007669"/>
    <property type="project" value="TreeGrafter"/>
</dbReference>
<protein>
    <submittedName>
        <fullName evidence="4">Uncharacterized protein</fullName>
    </submittedName>
</protein>
<dbReference type="InterPro" id="IPR006935">
    <property type="entry name" value="Helicase/UvrB_N"/>
</dbReference>
<keyword evidence="1" id="KW-0347">Helicase</keyword>
<dbReference type="Proteomes" id="UP000054107">
    <property type="component" value="Unassembled WGS sequence"/>
</dbReference>
<dbReference type="InterPro" id="IPR050742">
    <property type="entry name" value="Helicase_Restrict-Modif_Enz"/>
</dbReference>
<dbReference type="InterPro" id="IPR027417">
    <property type="entry name" value="P-loop_NTPase"/>
</dbReference>
<evidence type="ECO:0000313" key="5">
    <source>
        <dbReference type="Proteomes" id="UP000054107"/>
    </source>
</evidence>
<dbReference type="PANTHER" id="PTHR47396:SF1">
    <property type="entry name" value="ATP-DEPENDENT HELICASE IRC3-RELATED"/>
    <property type="match status" value="1"/>
</dbReference>
<dbReference type="STRING" id="35722.A0A0B7NS18"/>
<keyword evidence="1" id="KW-0067">ATP-binding</keyword>
<keyword evidence="1" id="KW-0547">Nucleotide-binding</keyword>
<feature type="domain" description="Helicase ATP-binding" evidence="2">
    <location>
        <begin position="21"/>
        <end position="191"/>
    </location>
</feature>
<sequence>MLITEIKLRDYQQKCIDVTLENIRSGNYKQLVCLPTGSGKTVIISNLIPLIPSAISQATKVLVLENRIELLHQVKAQISTFNPELDIQIEQSQNYANPLTTDVVVATVQTLIAKDTKNKSKTRLERFDPKEFKAVIVDEAHHAASKSYMEVLNYFGVFRNDSNTLLWGCTATPIRHDKLSLPAIFGPVLFQLDFMEMINQGYLSNLKFATVYTQQKKVNQGTYLRLVVNSWKQLALEKHRKFTLVFAKNIREIQDLCNAFRNEGIKANFVTATTAIKNRELILEDFKCGKLQVLVNCEILIEGIDIPQVDCILLTRRTNSASLFKQIVGRGSRLYKGKQDCLVIDFERNFERLFVDREDDTEVFDIREKVFNTLPDQLFSADQLFSERGEVIRREIYDEIDVTIKHYQNLRGLVAEMRQLQKEAEEMTEITDSGNESVFFLLVEKIKKLLEDLRIM</sequence>
<dbReference type="AlphaFoldDB" id="A0A0B7NS18"/>
<dbReference type="GO" id="GO:0005524">
    <property type="term" value="F:ATP binding"/>
    <property type="evidence" value="ECO:0007669"/>
    <property type="project" value="InterPro"/>
</dbReference>
<gene>
    <name evidence="4" type="primary">PARPA_12373.1 scaffold 44939</name>
</gene>
<organism evidence="4 5">
    <name type="scientific">Parasitella parasitica</name>
    <dbReference type="NCBI Taxonomy" id="35722"/>
    <lineage>
        <taxon>Eukaryota</taxon>
        <taxon>Fungi</taxon>
        <taxon>Fungi incertae sedis</taxon>
        <taxon>Mucoromycota</taxon>
        <taxon>Mucoromycotina</taxon>
        <taxon>Mucoromycetes</taxon>
        <taxon>Mucorales</taxon>
        <taxon>Mucorineae</taxon>
        <taxon>Mucoraceae</taxon>
        <taxon>Parasitella</taxon>
    </lineage>
</organism>
<dbReference type="OrthoDB" id="16911at2759"/>
<dbReference type="GO" id="GO:0070125">
    <property type="term" value="P:mitochondrial translational elongation"/>
    <property type="evidence" value="ECO:0007669"/>
    <property type="project" value="TreeGrafter"/>
</dbReference>
<dbReference type="SMART" id="SM00490">
    <property type="entry name" value="HELICc"/>
    <property type="match status" value="1"/>
</dbReference>
<reference evidence="4 5" key="1">
    <citation type="submission" date="2014-09" db="EMBL/GenBank/DDBJ databases">
        <authorList>
            <person name="Ellenberger Sabrina"/>
        </authorList>
    </citation>
    <scope>NUCLEOTIDE SEQUENCE [LARGE SCALE GENOMIC DNA]</scope>
    <source>
        <strain evidence="4 5">CBS 412.66</strain>
    </source>
</reference>
<dbReference type="Pfam" id="PF04851">
    <property type="entry name" value="ResIII"/>
    <property type="match status" value="1"/>
</dbReference>
<dbReference type="SMART" id="SM00487">
    <property type="entry name" value="DEXDc"/>
    <property type="match status" value="1"/>
</dbReference>
<name>A0A0B7NS18_9FUNG</name>